<feature type="region of interest" description="Disordered" evidence="1">
    <location>
        <begin position="1"/>
        <end position="32"/>
    </location>
</feature>
<dbReference type="RefSeq" id="XP_044339065.1">
    <property type="nucleotide sequence ID" value="XM_044483130.1"/>
</dbReference>
<organism evidence="3">
    <name type="scientific">Triticum aestivum</name>
    <name type="common">Wheat</name>
    <dbReference type="NCBI Taxonomy" id="4565"/>
    <lineage>
        <taxon>Eukaryota</taxon>
        <taxon>Viridiplantae</taxon>
        <taxon>Streptophyta</taxon>
        <taxon>Embryophyta</taxon>
        <taxon>Tracheophyta</taxon>
        <taxon>Spermatophyta</taxon>
        <taxon>Magnoliopsida</taxon>
        <taxon>Liliopsida</taxon>
        <taxon>Poales</taxon>
        <taxon>Poaceae</taxon>
        <taxon>BOP clade</taxon>
        <taxon>Pooideae</taxon>
        <taxon>Triticodae</taxon>
        <taxon>Triticeae</taxon>
        <taxon>Triticinae</taxon>
        <taxon>Triticum</taxon>
    </lineage>
</organism>
<dbReference type="Gramene" id="TraesNOR3A03G01363330.1">
    <property type="protein sequence ID" value="TraesNOR3A03G01363330.1.CDS1"/>
    <property type="gene ID" value="TraesNOR3A03G01363330"/>
</dbReference>
<dbReference type="Gramene" id="TraesCLE_scaffold_095540_01G000100.1">
    <property type="protein sequence ID" value="TraesCLE_scaffold_095540_01G000100.1"/>
    <property type="gene ID" value="TraesCLE_scaffold_095540_01G000100"/>
</dbReference>
<feature type="transmembrane region" description="Helical" evidence="2">
    <location>
        <begin position="107"/>
        <end position="125"/>
    </location>
</feature>
<dbReference type="Proteomes" id="UP000019116">
    <property type="component" value="Chromosome 3A"/>
</dbReference>
<protein>
    <submittedName>
        <fullName evidence="3">Uncharacterized protein</fullName>
    </submittedName>
</protein>
<dbReference type="InterPro" id="IPR045501">
    <property type="entry name" value="DUF6490"/>
</dbReference>
<dbReference type="Gramene" id="TraesCS3A02G113500.1">
    <property type="protein sequence ID" value="TraesCS3A02G113500.1.cds1"/>
    <property type="gene ID" value="TraesCS3A02G113500"/>
</dbReference>
<name>A0A3B6ED34_WHEAT</name>
<feature type="transmembrane region" description="Helical" evidence="2">
    <location>
        <begin position="40"/>
        <end position="61"/>
    </location>
</feature>
<dbReference type="GeneID" id="123060417"/>
<keyword evidence="2" id="KW-0472">Membrane</keyword>
<evidence type="ECO:0000256" key="2">
    <source>
        <dbReference type="SAM" id="Phobius"/>
    </source>
</evidence>
<accession>A0A3B6ED34</accession>
<evidence type="ECO:0000256" key="1">
    <source>
        <dbReference type="SAM" id="MobiDB-lite"/>
    </source>
</evidence>
<gene>
    <name evidence="3" type="primary">LOC123060417</name>
</gene>
<dbReference type="PANTHER" id="PTHR46610:SF18">
    <property type="entry name" value="OS01G0183850 PROTEIN"/>
    <property type="match status" value="1"/>
</dbReference>
<reference evidence="3" key="1">
    <citation type="submission" date="2018-08" db="EMBL/GenBank/DDBJ databases">
        <authorList>
            <person name="Rossello M."/>
        </authorList>
    </citation>
    <scope>NUCLEOTIDE SEQUENCE [LARGE SCALE GENOMIC DNA]</scope>
    <source>
        <strain evidence="3">cv. Chinese Spring</strain>
    </source>
</reference>
<dbReference type="EnsemblPlants" id="TraesCS3A02G113500.1">
    <property type="protein sequence ID" value="TraesCS3A02G113500.1.cds1"/>
    <property type="gene ID" value="TraesCS3A02G113500"/>
</dbReference>
<dbReference type="PANTHER" id="PTHR46610">
    <property type="entry name" value="OS05G0181300 PROTEIN"/>
    <property type="match status" value="1"/>
</dbReference>
<feature type="transmembrane region" description="Helical" evidence="2">
    <location>
        <begin position="67"/>
        <end position="86"/>
    </location>
</feature>
<keyword evidence="2" id="KW-1133">Transmembrane helix</keyword>
<keyword evidence="2" id="KW-0812">Transmembrane</keyword>
<evidence type="ECO:0000313" key="3">
    <source>
        <dbReference type="EnsemblPlants" id="TraesCS3A02G113500.1.cds1"/>
    </source>
</evidence>
<dbReference type="Gramene" id="TraesCS3A03G0247400.1">
    <property type="protein sequence ID" value="TraesCS3A03G0247400.1.CDS1"/>
    <property type="gene ID" value="TraesCS3A03G0247400"/>
</dbReference>
<feature type="transmembrane region" description="Helical" evidence="2">
    <location>
        <begin position="131"/>
        <end position="153"/>
    </location>
</feature>
<evidence type="ECO:0000313" key="4">
    <source>
        <dbReference type="Proteomes" id="UP000019116"/>
    </source>
</evidence>
<keyword evidence="4" id="KW-1185">Reference proteome</keyword>
<reference evidence="3" key="2">
    <citation type="submission" date="2018-10" db="UniProtKB">
        <authorList>
            <consortium name="EnsemblPlants"/>
        </authorList>
    </citation>
    <scope>IDENTIFICATION</scope>
</reference>
<sequence>MEPAATSYPVARDPPPRPAPQTAQLGGGPAAPQPGGWARWALWAVVSLVLAASFAWGVYQARHRPRSLAYVVVTYYLLAVLYCCLGKLSLLRRDDPAAAPERRRVRLAVWVVSVAFANVIAARVADSMPDRGLQIAVWVVLAAGIGVAFYFFFVREGARDEVTGQRREAELHQVSPEQRV</sequence>
<dbReference type="OrthoDB" id="683097at2759"/>
<proteinExistence type="predicted"/>
<dbReference type="AlphaFoldDB" id="A0A3B6ED34"/>